<evidence type="ECO:0000313" key="2">
    <source>
        <dbReference type="EMBL" id="ERN02140.1"/>
    </source>
</evidence>
<gene>
    <name evidence="2" type="ORF">AMTR_s00045p00179960</name>
</gene>
<proteinExistence type="predicted"/>
<evidence type="ECO:0000256" key="1">
    <source>
        <dbReference type="SAM" id="MobiDB-lite"/>
    </source>
</evidence>
<evidence type="ECO:0000313" key="3">
    <source>
        <dbReference type="Proteomes" id="UP000017836"/>
    </source>
</evidence>
<reference evidence="3" key="1">
    <citation type="journal article" date="2013" name="Science">
        <title>The Amborella genome and the evolution of flowering plants.</title>
        <authorList>
            <consortium name="Amborella Genome Project"/>
        </authorList>
    </citation>
    <scope>NUCLEOTIDE SEQUENCE [LARGE SCALE GENOMIC DNA]</scope>
</reference>
<sequence>MVSYIHVPNSSKFTIVSKSSTLTLESLQVTGGPIIGLTLKKTPSFINLAEKALSNTPRVLPCDAQKHKDSETKGDDAMDSETKEKDAMDSEKNKPPMTKKPKAKKQKVSIFDFSSLRIGTWETVGDQ</sequence>
<dbReference type="Gramene" id="ERN02140">
    <property type="protein sequence ID" value="ERN02140"/>
    <property type="gene ID" value="AMTR_s00045p00179960"/>
</dbReference>
<feature type="compositionally biased region" description="Basic residues" evidence="1">
    <location>
        <begin position="97"/>
        <end position="107"/>
    </location>
</feature>
<accession>W1P5A0</accession>
<dbReference type="Proteomes" id="UP000017836">
    <property type="component" value="Unassembled WGS sequence"/>
</dbReference>
<dbReference type="EMBL" id="KI394661">
    <property type="protein sequence ID" value="ERN02140.1"/>
    <property type="molecule type" value="Genomic_DNA"/>
</dbReference>
<protein>
    <submittedName>
        <fullName evidence="2">Uncharacterized protein</fullName>
    </submittedName>
</protein>
<name>W1P5A0_AMBTC</name>
<dbReference type="HOGENOM" id="CLU_1973502_0_0_1"/>
<dbReference type="AlphaFoldDB" id="W1P5A0"/>
<feature type="region of interest" description="Disordered" evidence="1">
    <location>
        <begin position="59"/>
        <end position="107"/>
    </location>
</feature>
<organism evidence="2 3">
    <name type="scientific">Amborella trichopoda</name>
    <dbReference type="NCBI Taxonomy" id="13333"/>
    <lineage>
        <taxon>Eukaryota</taxon>
        <taxon>Viridiplantae</taxon>
        <taxon>Streptophyta</taxon>
        <taxon>Embryophyta</taxon>
        <taxon>Tracheophyta</taxon>
        <taxon>Spermatophyta</taxon>
        <taxon>Magnoliopsida</taxon>
        <taxon>Amborellales</taxon>
        <taxon>Amborellaceae</taxon>
        <taxon>Amborella</taxon>
    </lineage>
</organism>
<keyword evidence="3" id="KW-1185">Reference proteome</keyword>
<feature type="compositionally biased region" description="Basic and acidic residues" evidence="1">
    <location>
        <begin position="64"/>
        <end position="94"/>
    </location>
</feature>